<name>D8INX0_HERSS</name>
<dbReference type="EMBL" id="CP002039">
    <property type="protein sequence ID" value="ADJ62790.1"/>
    <property type="molecule type" value="Genomic_DNA"/>
</dbReference>
<dbReference type="KEGG" id="hse:Hsero_1274"/>
<dbReference type="AlphaFoldDB" id="D8INX0"/>
<evidence type="ECO:0000256" key="1">
    <source>
        <dbReference type="SAM" id="MobiDB-lite"/>
    </source>
</evidence>
<protein>
    <submittedName>
        <fullName evidence="2">Uncharacterized protein</fullName>
    </submittedName>
</protein>
<accession>D8INX0</accession>
<organism evidence="2 3">
    <name type="scientific">Herbaspirillum seropedicae (strain SmR1)</name>
    <dbReference type="NCBI Taxonomy" id="757424"/>
    <lineage>
        <taxon>Bacteria</taxon>
        <taxon>Pseudomonadati</taxon>
        <taxon>Pseudomonadota</taxon>
        <taxon>Betaproteobacteria</taxon>
        <taxon>Burkholderiales</taxon>
        <taxon>Oxalobacteraceae</taxon>
        <taxon>Herbaspirillum</taxon>
    </lineage>
</organism>
<reference evidence="2 3" key="1">
    <citation type="submission" date="2010-04" db="EMBL/GenBank/DDBJ databases">
        <title>The genome of Herbaspirillum seropedicae SmR1, an endophytic, nitrogen-fixing, plant-growth promoting beta-Proteobacteria.</title>
        <authorList>
            <person name="Pedrosa F.O."/>
            <person name="Monteiro R.A."/>
            <person name="Wassem R."/>
            <person name="Cruz L.M."/>
            <person name="Ayub R.A."/>
            <person name="Colauto N.B."/>
            <person name="Fernandez M.A."/>
            <person name="Fungaro M.H.P."/>
            <person name="Grisard E.C."/>
            <person name="Hungria M."/>
            <person name="Madeira H.M.F."/>
            <person name="Nodari R.O."/>
            <person name="Osaku C.A."/>
            <person name="Petzl-Erler M.L."/>
            <person name="Terenzi H."/>
            <person name="Vieira L.G.E."/>
            <person name="Almeida M.I.M."/>
            <person name="Alves L.R."/>
            <person name="Arantes O.M.N."/>
            <person name="Balsanelli E."/>
            <person name="Barcellos F.G."/>
            <person name="Baura V.A."/>
            <person name="Binde D.R."/>
            <person name="Campo R.J."/>
            <person name="Chubatsu L.S."/>
            <person name="Chueire L.M.O."/>
            <person name="Ciferri R.R."/>
            <person name="Correa L.C."/>
            <person name="da Conceicao Silva J.L."/>
            <person name="Dabul A.N.G."/>
            <person name="Dambros B.P."/>
            <person name="Faoro H."/>
            <person name="Favetti A."/>
            <person name="Friedermann G."/>
            <person name="Furlaneto M.C."/>
            <person name="Gasques L.S."/>
            <person name="Gimenes C.C.T."/>
            <person name="Gioppo N.M.R."/>
            <person name="Glienke-Blanco C."/>
            <person name="Godoy L.P."/>
            <person name="Guerra M.P."/>
            <person name="Karp S."/>
            <person name="Kava-Cordeiro V."/>
            <person name="Margarido V.P."/>
            <person name="Mathioni S.M."/>
            <person name="Menck-Soares M.A."/>
            <person name="Murace N.K."/>
            <person name="Nicolas M.F."/>
            <person name="Oliveira C.E.C."/>
            <person name="Pagnan N.A.B."/>
            <person name="Pamphile J.A."/>
            <person name="Patussi E.V."/>
            <person name="Pereira L.F.P."/>
            <person name="Pereira-Ferrari L."/>
            <person name="Pinto F.G.S."/>
            <person name="Precoma C."/>
            <person name="Prioli A.J."/>
            <person name="Prioli S.M.A.P."/>
            <person name="Raittz R.T."/>
            <person name="Ramos H.J.O."/>
            <person name="Ribeiro E.M.S.F."/>
            <person name="Rigo L.U."/>
            <person name="Rocha C.L.M.S.C."/>
            <person name="Rocha S.N."/>
            <person name="Santos K."/>
            <person name="Satori D."/>
            <person name="Silva A.G."/>
            <person name="Simao R.C.G."/>
            <person name="Soares M.A.M."/>
            <person name="Souza E.M."/>
            <person name="Steffens M.B.R."/>
            <person name="Steindel M."/>
            <person name="Tadra-Sfeir M.Z."/>
            <person name="Takahashi E.K."/>
            <person name="Torres R.A."/>
            <person name="Valle J.S."/>
            <person name="Vernal J.I."/>
            <person name="Vilas-Boas L.A."/>
            <person name="Watanabe M.A.E."/>
            <person name="Weiss V.A."/>
            <person name="Yates M.A."/>
            <person name="Souza E.M."/>
        </authorList>
    </citation>
    <scope>NUCLEOTIDE SEQUENCE [LARGE SCALE GENOMIC DNA]</scope>
    <source>
        <strain evidence="2 3">SmR1</strain>
    </source>
</reference>
<proteinExistence type="predicted"/>
<feature type="region of interest" description="Disordered" evidence="1">
    <location>
        <begin position="1"/>
        <end position="35"/>
    </location>
</feature>
<evidence type="ECO:0000313" key="2">
    <source>
        <dbReference type="EMBL" id="ADJ62790.1"/>
    </source>
</evidence>
<dbReference type="HOGENOM" id="CLU_3365365_0_0_4"/>
<dbReference type="STRING" id="757424.Hsero_1274"/>
<keyword evidence="3" id="KW-1185">Reference proteome</keyword>
<sequence>MAGAGSSEFGRTSHSRYACEKFPPALSRQPGTMLQ</sequence>
<dbReference type="Proteomes" id="UP000000329">
    <property type="component" value="Chromosome"/>
</dbReference>
<evidence type="ECO:0000313" key="3">
    <source>
        <dbReference type="Proteomes" id="UP000000329"/>
    </source>
</evidence>
<gene>
    <name evidence="2" type="ordered locus">Hsero_1274</name>
</gene>